<name>A0ABV6JV63_9PROT</name>
<keyword evidence="2" id="KW-1185">Reference proteome</keyword>
<organism evidence="1 2">
    <name type="scientific">Roseomonas elaeocarpi</name>
    <dbReference type="NCBI Taxonomy" id="907779"/>
    <lineage>
        <taxon>Bacteria</taxon>
        <taxon>Pseudomonadati</taxon>
        <taxon>Pseudomonadota</taxon>
        <taxon>Alphaproteobacteria</taxon>
        <taxon>Acetobacterales</taxon>
        <taxon>Roseomonadaceae</taxon>
        <taxon>Roseomonas</taxon>
    </lineage>
</organism>
<dbReference type="RefSeq" id="WP_377045363.1">
    <property type="nucleotide sequence ID" value="NZ_JBHLUN010000010.1"/>
</dbReference>
<accession>A0ABV6JV63</accession>
<comment type="caution">
    <text evidence="1">The sequence shown here is derived from an EMBL/GenBank/DDBJ whole genome shotgun (WGS) entry which is preliminary data.</text>
</comment>
<reference evidence="1 2" key="1">
    <citation type="submission" date="2024-09" db="EMBL/GenBank/DDBJ databases">
        <authorList>
            <person name="Sun Q."/>
            <person name="Mori K."/>
        </authorList>
    </citation>
    <scope>NUCLEOTIDE SEQUENCE [LARGE SCALE GENOMIC DNA]</scope>
    <source>
        <strain evidence="1 2">TBRC 5777</strain>
    </source>
</reference>
<gene>
    <name evidence="1" type="ORF">ACFFGY_15275</name>
</gene>
<proteinExistence type="predicted"/>
<dbReference type="EMBL" id="JBHLUN010000010">
    <property type="protein sequence ID" value="MFC0409613.1"/>
    <property type="molecule type" value="Genomic_DNA"/>
</dbReference>
<dbReference type="Proteomes" id="UP001589865">
    <property type="component" value="Unassembled WGS sequence"/>
</dbReference>
<protein>
    <submittedName>
        <fullName evidence="1">Uncharacterized protein</fullName>
    </submittedName>
</protein>
<evidence type="ECO:0000313" key="1">
    <source>
        <dbReference type="EMBL" id="MFC0409613.1"/>
    </source>
</evidence>
<sequence>MADFPVDLPAASRRVLDWLPPLGEWRELWFTHSTSAGPVPDEPILAELEAAVARGWAEGGEMVFGFNDNNQADGARTMRAYCTTPAGYRMKVVSALARGSEVSFSDEA</sequence>
<evidence type="ECO:0000313" key="2">
    <source>
        <dbReference type="Proteomes" id="UP001589865"/>
    </source>
</evidence>